<keyword evidence="7" id="KW-1185">Reference proteome</keyword>
<dbReference type="InterPro" id="IPR000242">
    <property type="entry name" value="PTP_cat"/>
</dbReference>
<dbReference type="InterPro" id="IPR029021">
    <property type="entry name" value="Prot-tyrosine_phosphatase-like"/>
</dbReference>
<keyword evidence="2" id="KW-0904">Protein phosphatase</keyword>
<dbReference type="GO" id="GO:0004725">
    <property type="term" value="F:protein tyrosine phosphatase activity"/>
    <property type="evidence" value="ECO:0007669"/>
    <property type="project" value="InterPro"/>
</dbReference>
<dbReference type="SMART" id="SM00404">
    <property type="entry name" value="PTPc_motif"/>
    <property type="match status" value="1"/>
</dbReference>
<evidence type="ECO:0000259" key="5">
    <source>
        <dbReference type="PROSITE" id="PS50056"/>
    </source>
</evidence>
<evidence type="ECO:0000313" key="6">
    <source>
        <dbReference type="EMBL" id="OMJ93752.1"/>
    </source>
</evidence>
<evidence type="ECO:0000259" key="3">
    <source>
        <dbReference type="PROSITE" id="PS50054"/>
    </source>
</evidence>
<dbReference type="InterPro" id="IPR003595">
    <property type="entry name" value="Tyr_Pase_cat"/>
</dbReference>
<dbReference type="Proteomes" id="UP000187209">
    <property type="component" value="Unassembled WGS sequence"/>
</dbReference>
<name>A0A1R2CXM7_9CILI</name>
<dbReference type="FunFam" id="3.90.190.10:FF:000157">
    <property type="entry name" value="Protein-tyrosine phosphatase"/>
    <property type="match status" value="1"/>
</dbReference>
<dbReference type="InterPro" id="IPR050561">
    <property type="entry name" value="PTP"/>
</dbReference>
<dbReference type="Pfam" id="PF00782">
    <property type="entry name" value="DSPc"/>
    <property type="match status" value="1"/>
</dbReference>
<dbReference type="InterPro" id="IPR020422">
    <property type="entry name" value="TYR_PHOSPHATASE_DUAL_dom"/>
</dbReference>
<reference evidence="6 7" key="1">
    <citation type="submission" date="2016-11" db="EMBL/GenBank/DDBJ databases">
        <title>The macronuclear genome of Stentor coeruleus: a giant cell with tiny introns.</title>
        <authorList>
            <person name="Slabodnick M."/>
            <person name="Ruby J.G."/>
            <person name="Reiff S.B."/>
            <person name="Swart E.C."/>
            <person name="Gosai S."/>
            <person name="Prabakaran S."/>
            <person name="Witkowska E."/>
            <person name="Larue G.E."/>
            <person name="Fisher S."/>
            <person name="Freeman R.M."/>
            <person name="Gunawardena J."/>
            <person name="Chu W."/>
            <person name="Stover N.A."/>
            <person name="Gregory B.D."/>
            <person name="Nowacki M."/>
            <person name="Derisi J."/>
            <person name="Roy S.W."/>
            <person name="Marshall W.F."/>
            <person name="Sood P."/>
        </authorList>
    </citation>
    <scope>NUCLEOTIDE SEQUENCE [LARGE SCALE GENOMIC DNA]</scope>
    <source>
        <strain evidence="6">WM001</strain>
    </source>
</reference>
<accession>A0A1R2CXM7</accession>
<feature type="domain" description="Tyrosine-protein phosphatase" evidence="4">
    <location>
        <begin position="135"/>
        <end position="229"/>
    </location>
</feature>
<dbReference type="PROSITE" id="PS00383">
    <property type="entry name" value="TYR_PHOSPHATASE_1"/>
    <property type="match status" value="1"/>
</dbReference>
<evidence type="ECO:0000313" key="7">
    <source>
        <dbReference type="Proteomes" id="UP000187209"/>
    </source>
</evidence>
<keyword evidence="1" id="KW-0378">Hydrolase</keyword>
<proteinExistence type="predicted"/>
<dbReference type="AlphaFoldDB" id="A0A1R2CXM7"/>
<dbReference type="PRINTS" id="PR00700">
    <property type="entry name" value="PRTYPHPHTASE"/>
</dbReference>
<comment type="caution">
    <text evidence="6">The sequence shown here is derived from an EMBL/GenBank/DDBJ whole genome shotgun (WGS) entry which is preliminary data.</text>
</comment>
<feature type="domain" description="Tyrosine specific protein phosphatases" evidence="5">
    <location>
        <begin position="152"/>
        <end position="220"/>
    </location>
</feature>
<dbReference type="InterPro" id="IPR016130">
    <property type="entry name" value="Tyr_Pase_AS"/>
</dbReference>
<sequence length="492" mass="57493">MCDCFRRMKSDSDTTNGLKLVRSRSKQVRQRNWETRNKFRCLFCGGASCKHENYLNHESPAIQGLNSDWITENVLATQRLSSRIIKEHNIISQFKSNNITSVFNLQIPGEHPYCGDGLQQNRAFTYTPEELYEANIYFYNMGWPDMHTPGINKMADLVQLMSLPIDRGEKIAVHCHAGYGRTGLAIACFLLYSTELNATQAIDLVRSKRSKCIQTSKQQSFVNEFYVYLSRIRQLFPEEPLSLVEYYSNQAILMHGNNFKSIEHIPRLVYEVCKKIKQGMELGVYMPEQVSMAFYDLERPVFTNPSYMRLLGLIQNTEMVVSVDETAMNSPVGTIIEQVESKIRSYKYQLNSWRWDEFLAEKDVRVFVQILLEWLEKFVAEPVLLDPRMVDALEEWIERAEFKYMPEIKQYIQKVQFKLIECIVQNILYPLLGSRDFLQVTIRITVCLLGLRVKWQNSFEGRKMKKIVLEDKDVYEKKLCDILTKWAASLRN</sequence>
<dbReference type="InterPro" id="IPR000387">
    <property type="entry name" value="Tyr_Pase_dom"/>
</dbReference>
<evidence type="ECO:0000256" key="1">
    <source>
        <dbReference type="ARBA" id="ARBA00022801"/>
    </source>
</evidence>
<evidence type="ECO:0000256" key="2">
    <source>
        <dbReference type="ARBA" id="ARBA00022912"/>
    </source>
</evidence>
<dbReference type="OrthoDB" id="2017893at2759"/>
<dbReference type="PROSITE" id="PS50054">
    <property type="entry name" value="TYR_PHOSPHATASE_DUAL"/>
    <property type="match status" value="1"/>
</dbReference>
<dbReference type="SUPFAM" id="SSF52799">
    <property type="entry name" value="(Phosphotyrosine protein) phosphatases II"/>
    <property type="match status" value="1"/>
</dbReference>
<protein>
    <recommendedName>
        <fullName evidence="8">Tyrosine specific protein phosphatases domain-containing protein</fullName>
    </recommendedName>
</protein>
<dbReference type="PANTHER" id="PTHR23339">
    <property type="entry name" value="TYROSINE SPECIFIC PROTEIN PHOSPHATASE AND DUAL SPECIFICITY PROTEIN PHOSPHATASE"/>
    <property type="match status" value="1"/>
</dbReference>
<feature type="domain" description="Tyrosine-protein phosphatase" evidence="3">
    <location>
        <begin position="66"/>
        <end position="234"/>
    </location>
</feature>
<dbReference type="EMBL" id="MPUH01000037">
    <property type="protein sequence ID" value="OMJ93752.1"/>
    <property type="molecule type" value="Genomic_DNA"/>
</dbReference>
<evidence type="ECO:0000259" key="4">
    <source>
        <dbReference type="PROSITE" id="PS50055"/>
    </source>
</evidence>
<dbReference type="PROSITE" id="PS50055">
    <property type="entry name" value="TYR_PHOSPHATASE_PTP"/>
    <property type="match status" value="1"/>
</dbReference>
<gene>
    <name evidence="6" type="ORF">SteCoe_3193</name>
</gene>
<dbReference type="PROSITE" id="PS50056">
    <property type="entry name" value="TYR_PHOSPHATASE_2"/>
    <property type="match status" value="1"/>
</dbReference>
<evidence type="ECO:0008006" key="8">
    <source>
        <dbReference type="Google" id="ProtNLM"/>
    </source>
</evidence>
<dbReference type="Gene3D" id="3.90.190.10">
    <property type="entry name" value="Protein tyrosine phosphatase superfamily"/>
    <property type="match status" value="1"/>
</dbReference>
<dbReference type="InterPro" id="IPR000340">
    <property type="entry name" value="Dual-sp_phosphatase_cat-dom"/>
</dbReference>
<organism evidence="6 7">
    <name type="scientific">Stentor coeruleus</name>
    <dbReference type="NCBI Taxonomy" id="5963"/>
    <lineage>
        <taxon>Eukaryota</taxon>
        <taxon>Sar</taxon>
        <taxon>Alveolata</taxon>
        <taxon>Ciliophora</taxon>
        <taxon>Postciliodesmatophora</taxon>
        <taxon>Heterotrichea</taxon>
        <taxon>Heterotrichida</taxon>
        <taxon>Stentoridae</taxon>
        <taxon>Stentor</taxon>
    </lineage>
</organism>